<dbReference type="PANTHER" id="PTHR11161:SF22">
    <property type="entry name" value="ACYLTRANSFERASE 3 DOMAIN-CONTAINING PROTEIN-RELATED"/>
    <property type="match status" value="1"/>
</dbReference>
<reference evidence="5 6" key="1">
    <citation type="submission" date="2021-06" db="EMBL/GenBank/DDBJ databases">
        <title>A haploid diamondback moth (Plutella xylostella L.) genome assembly resolves 31 chromosomes and identifies a diamide resistance mutation.</title>
        <authorList>
            <person name="Ward C.M."/>
            <person name="Perry K.D."/>
            <person name="Baker G."/>
            <person name="Powis K."/>
            <person name="Heckel D.G."/>
            <person name="Baxter S.W."/>
        </authorList>
    </citation>
    <scope>NUCLEOTIDE SEQUENCE [LARGE SCALE GENOMIC DNA]</scope>
    <source>
        <strain evidence="5 6">LV</strain>
        <tissue evidence="5">Single pupa</tissue>
    </source>
</reference>
<feature type="region of interest" description="Disordered" evidence="1">
    <location>
        <begin position="636"/>
        <end position="655"/>
    </location>
</feature>
<keyword evidence="6" id="KW-1185">Reference proteome</keyword>
<feature type="signal peptide" evidence="3">
    <location>
        <begin position="1"/>
        <end position="17"/>
    </location>
</feature>
<feature type="chain" id="PRO_5046025072" description="Acyltransferase 3 domain-containing protein" evidence="3">
    <location>
        <begin position="18"/>
        <end position="655"/>
    </location>
</feature>
<dbReference type="PANTHER" id="PTHR11161">
    <property type="entry name" value="O-ACYLTRANSFERASE"/>
    <property type="match status" value="1"/>
</dbReference>
<keyword evidence="2" id="KW-1133">Transmembrane helix</keyword>
<proteinExistence type="predicted"/>
<dbReference type="EMBL" id="JAHIBW010000016">
    <property type="protein sequence ID" value="KAG7303176.1"/>
    <property type="molecule type" value="Genomic_DNA"/>
</dbReference>
<keyword evidence="2" id="KW-0472">Membrane</keyword>
<feature type="transmembrane region" description="Helical" evidence="2">
    <location>
        <begin position="226"/>
        <end position="245"/>
    </location>
</feature>
<evidence type="ECO:0000256" key="3">
    <source>
        <dbReference type="SAM" id="SignalP"/>
    </source>
</evidence>
<dbReference type="InterPro" id="IPR002656">
    <property type="entry name" value="Acyl_transf_3_dom"/>
</dbReference>
<gene>
    <name evidence="5" type="ORF">JYU34_011636</name>
</gene>
<evidence type="ECO:0000259" key="4">
    <source>
        <dbReference type="Pfam" id="PF01757"/>
    </source>
</evidence>
<dbReference type="Proteomes" id="UP000823941">
    <property type="component" value="Chromosome 16"/>
</dbReference>
<keyword evidence="2" id="KW-0812">Transmembrane</keyword>
<feature type="transmembrane region" description="Helical" evidence="2">
    <location>
        <begin position="376"/>
        <end position="396"/>
    </location>
</feature>
<comment type="caution">
    <text evidence="5">The sequence shown here is derived from an EMBL/GenBank/DDBJ whole genome shotgun (WGS) entry which is preliminary data.</text>
</comment>
<evidence type="ECO:0000313" key="6">
    <source>
        <dbReference type="Proteomes" id="UP000823941"/>
    </source>
</evidence>
<sequence>MARALTLLLAALAAAAAQDDDFGFHISDAEYYTMPKLFALDEYRGCVARGLGYCVGSFDLSPRGAEAAQMFQLMQRYSANWVDRFNHMRLHRGVCLARRCPRPPAAGGRLEDWFADCVNATTMADYNMSATLTTLEYCRGGEGAGDEGGAGEEHRAPLGASERAAAALAAALLALAAVSTTLDLTLPDHNRKGMQWALSWSVVGCWRALLATPPVSKESDLRMFDGVRVICMFCVIIEHVCWLATLSYSSDPRYTEEKRRETDVMLMTNSTLVVQIFFMMSTFLLAHKLLRARRRAALPLWGTFSQTMLNRIIRISPTYWAVVWFAASWWARLGSGPLWTPLVGAEAAVCRHKWWTHLLYLNNVVYPDDKCLIQTWYLAADMQVYVLCLALTLVLTRGSWGPRRALPLLAGCLALSLAVLAALAYAWRLVPTFVMHRPECIRRAYHGEASFNVLYQSPLGNVPGALAGLVLAHTHHLLLDRGFKAEEHPWFRWSSLAAFPLAVLWAALSPRLLGAGPPPRAAAAALAVLERPVFALGMGVAMLGALHGVRSPWRSGLSWAGWAPLARLSFAALLLHMPINKSVVASRLQPKQLDRFTAVFEWCGVAAISYLAAVPLALLVEIPAQRLHAALTRARAAPRVQPETNNNTVEKTPHT</sequence>
<feature type="domain" description="Acyltransferase 3" evidence="4">
    <location>
        <begin position="224"/>
        <end position="615"/>
    </location>
</feature>
<feature type="transmembrane region" description="Helical" evidence="2">
    <location>
        <begin position="490"/>
        <end position="508"/>
    </location>
</feature>
<feature type="transmembrane region" description="Helical" evidence="2">
    <location>
        <begin position="599"/>
        <end position="620"/>
    </location>
</feature>
<feature type="transmembrane region" description="Helical" evidence="2">
    <location>
        <begin position="164"/>
        <end position="186"/>
    </location>
</feature>
<dbReference type="InterPro" id="IPR052728">
    <property type="entry name" value="O2_lipid_transport_reg"/>
</dbReference>
<dbReference type="Pfam" id="PF01757">
    <property type="entry name" value="Acyl_transf_3"/>
    <property type="match status" value="1"/>
</dbReference>
<feature type="transmembrane region" description="Helical" evidence="2">
    <location>
        <begin position="557"/>
        <end position="579"/>
    </location>
</feature>
<feature type="transmembrane region" description="Helical" evidence="2">
    <location>
        <begin position="408"/>
        <end position="427"/>
    </location>
</feature>
<evidence type="ECO:0000256" key="1">
    <source>
        <dbReference type="SAM" id="MobiDB-lite"/>
    </source>
</evidence>
<evidence type="ECO:0000256" key="2">
    <source>
        <dbReference type="SAM" id="Phobius"/>
    </source>
</evidence>
<organism evidence="5 6">
    <name type="scientific">Plutella xylostella</name>
    <name type="common">Diamondback moth</name>
    <name type="synonym">Plutella maculipennis</name>
    <dbReference type="NCBI Taxonomy" id="51655"/>
    <lineage>
        <taxon>Eukaryota</taxon>
        <taxon>Metazoa</taxon>
        <taxon>Ecdysozoa</taxon>
        <taxon>Arthropoda</taxon>
        <taxon>Hexapoda</taxon>
        <taxon>Insecta</taxon>
        <taxon>Pterygota</taxon>
        <taxon>Neoptera</taxon>
        <taxon>Endopterygota</taxon>
        <taxon>Lepidoptera</taxon>
        <taxon>Glossata</taxon>
        <taxon>Ditrysia</taxon>
        <taxon>Yponomeutoidea</taxon>
        <taxon>Plutellidae</taxon>
        <taxon>Plutella</taxon>
    </lineage>
</organism>
<name>A0ABQ7QD66_PLUXY</name>
<keyword evidence="3" id="KW-0732">Signal</keyword>
<feature type="transmembrane region" description="Helical" evidence="2">
    <location>
        <begin position="265"/>
        <end position="286"/>
    </location>
</feature>
<evidence type="ECO:0000313" key="5">
    <source>
        <dbReference type="EMBL" id="KAG7303176.1"/>
    </source>
</evidence>
<accession>A0ABQ7QD66</accession>
<feature type="compositionally biased region" description="Polar residues" evidence="1">
    <location>
        <begin position="642"/>
        <end position="655"/>
    </location>
</feature>
<protein>
    <recommendedName>
        <fullName evidence="4">Acyltransferase 3 domain-containing protein</fullName>
    </recommendedName>
</protein>
<feature type="transmembrane region" description="Helical" evidence="2">
    <location>
        <begin position="520"/>
        <end position="545"/>
    </location>
</feature>